<evidence type="ECO:0000313" key="1">
    <source>
        <dbReference type="EMBL" id="JAH04459.1"/>
    </source>
</evidence>
<name>A0A0E9PIW1_ANGAN</name>
<dbReference type="EMBL" id="GBXM01104118">
    <property type="protein sequence ID" value="JAH04459.1"/>
    <property type="molecule type" value="Transcribed_RNA"/>
</dbReference>
<protein>
    <submittedName>
        <fullName evidence="1">Uncharacterized protein</fullName>
    </submittedName>
</protein>
<reference evidence="1" key="1">
    <citation type="submission" date="2014-11" db="EMBL/GenBank/DDBJ databases">
        <authorList>
            <person name="Amaro Gonzalez C."/>
        </authorList>
    </citation>
    <scope>NUCLEOTIDE SEQUENCE</scope>
</reference>
<sequence length="52" mass="5970">MHSPRPISFLSLSLTHTEIGCRYPGDLCCLSCARYIKVNLHYHSGGNKYWSR</sequence>
<accession>A0A0E9PIW1</accession>
<dbReference type="AlphaFoldDB" id="A0A0E9PIW1"/>
<organism evidence="1">
    <name type="scientific">Anguilla anguilla</name>
    <name type="common">European freshwater eel</name>
    <name type="synonym">Muraena anguilla</name>
    <dbReference type="NCBI Taxonomy" id="7936"/>
    <lineage>
        <taxon>Eukaryota</taxon>
        <taxon>Metazoa</taxon>
        <taxon>Chordata</taxon>
        <taxon>Craniata</taxon>
        <taxon>Vertebrata</taxon>
        <taxon>Euteleostomi</taxon>
        <taxon>Actinopterygii</taxon>
        <taxon>Neopterygii</taxon>
        <taxon>Teleostei</taxon>
        <taxon>Anguilliformes</taxon>
        <taxon>Anguillidae</taxon>
        <taxon>Anguilla</taxon>
    </lineage>
</organism>
<reference evidence="1" key="2">
    <citation type="journal article" date="2015" name="Fish Shellfish Immunol.">
        <title>Early steps in the European eel (Anguilla anguilla)-Vibrio vulnificus interaction in the gills: Role of the RtxA13 toxin.</title>
        <authorList>
            <person name="Callol A."/>
            <person name="Pajuelo D."/>
            <person name="Ebbesson L."/>
            <person name="Teles M."/>
            <person name="MacKenzie S."/>
            <person name="Amaro C."/>
        </authorList>
    </citation>
    <scope>NUCLEOTIDE SEQUENCE</scope>
</reference>
<proteinExistence type="predicted"/>